<proteinExistence type="predicted"/>
<dbReference type="Proteomes" id="UP001221757">
    <property type="component" value="Unassembled WGS sequence"/>
</dbReference>
<evidence type="ECO:0000313" key="2">
    <source>
        <dbReference type="Proteomes" id="UP001221757"/>
    </source>
</evidence>
<name>A0AAD7CQI0_MYCRO</name>
<comment type="caution">
    <text evidence="1">The sequence shown here is derived from an EMBL/GenBank/DDBJ whole genome shotgun (WGS) entry which is preliminary data.</text>
</comment>
<reference evidence="1" key="1">
    <citation type="submission" date="2023-03" db="EMBL/GenBank/DDBJ databases">
        <title>Massive genome expansion in bonnet fungi (Mycena s.s.) driven by repeated elements and novel gene families across ecological guilds.</title>
        <authorList>
            <consortium name="Lawrence Berkeley National Laboratory"/>
            <person name="Harder C.B."/>
            <person name="Miyauchi S."/>
            <person name="Viragh M."/>
            <person name="Kuo A."/>
            <person name="Thoen E."/>
            <person name="Andreopoulos B."/>
            <person name="Lu D."/>
            <person name="Skrede I."/>
            <person name="Drula E."/>
            <person name="Henrissat B."/>
            <person name="Morin E."/>
            <person name="Kohler A."/>
            <person name="Barry K."/>
            <person name="LaButti K."/>
            <person name="Morin E."/>
            <person name="Salamov A."/>
            <person name="Lipzen A."/>
            <person name="Mereny Z."/>
            <person name="Hegedus B."/>
            <person name="Baldrian P."/>
            <person name="Stursova M."/>
            <person name="Weitz H."/>
            <person name="Taylor A."/>
            <person name="Grigoriev I.V."/>
            <person name="Nagy L.G."/>
            <person name="Martin F."/>
            <person name="Kauserud H."/>
        </authorList>
    </citation>
    <scope>NUCLEOTIDE SEQUENCE</scope>
    <source>
        <strain evidence="1">CBHHK067</strain>
    </source>
</reference>
<protein>
    <submittedName>
        <fullName evidence="1">Uncharacterized protein</fullName>
    </submittedName>
</protein>
<gene>
    <name evidence="1" type="ORF">B0H17DRAFT_1097056</name>
</gene>
<dbReference type="EMBL" id="JARKIE010000281">
    <property type="protein sequence ID" value="KAJ7658423.1"/>
    <property type="molecule type" value="Genomic_DNA"/>
</dbReference>
<dbReference type="Pfam" id="PF14087">
    <property type="entry name" value="DUF4267"/>
    <property type="match status" value="1"/>
</dbReference>
<keyword evidence="2" id="KW-1185">Reference proteome</keyword>
<dbReference type="InterPro" id="IPR025363">
    <property type="entry name" value="DUF4267"/>
</dbReference>
<evidence type="ECO:0000313" key="1">
    <source>
        <dbReference type="EMBL" id="KAJ7658423.1"/>
    </source>
</evidence>
<organism evidence="1 2">
    <name type="scientific">Mycena rosella</name>
    <name type="common">Pink bonnet</name>
    <name type="synonym">Agaricus rosellus</name>
    <dbReference type="NCBI Taxonomy" id="1033263"/>
    <lineage>
        <taxon>Eukaryota</taxon>
        <taxon>Fungi</taxon>
        <taxon>Dikarya</taxon>
        <taxon>Basidiomycota</taxon>
        <taxon>Agaricomycotina</taxon>
        <taxon>Agaricomycetes</taxon>
        <taxon>Agaricomycetidae</taxon>
        <taxon>Agaricales</taxon>
        <taxon>Marasmiineae</taxon>
        <taxon>Mycenaceae</taxon>
        <taxon>Mycena</taxon>
    </lineage>
</organism>
<dbReference type="AlphaFoldDB" id="A0AAD7CQI0"/>
<sequence length="58" mass="6359">MILSSARITALGLAMFVLYFQGNLGAVDTVMALLRYVGAVDGYVCWMEEVPDKALFRA</sequence>
<accession>A0AAD7CQI0</accession>